<dbReference type="SUPFAM" id="SSF56112">
    <property type="entry name" value="Protein kinase-like (PK-like)"/>
    <property type="match status" value="1"/>
</dbReference>
<sequence>MTALAQIISIFGSEDVKKSAVTYGKQLLCNPTTPALDLKTMCYKLRSGAQSKQSKTTPWTNVSDSAFDLLRKLLDLNPHTRISAEEALKHSFFTEKWD</sequence>
<dbReference type="AlphaFoldDB" id="A0A8B6FV15"/>
<name>A0A8B6FV15_MYTGA</name>
<comment type="caution">
    <text evidence="1">The sequence shown here is derived from an EMBL/GenBank/DDBJ whole genome shotgun (WGS) entry which is preliminary data.</text>
</comment>
<evidence type="ECO:0000313" key="2">
    <source>
        <dbReference type="Proteomes" id="UP000596742"/>
    </source>
</evidence>
<evidence type="ECO:0008006" key="3">
    <source>
        <dbReference type="Google" id="ProtNLM"/>
    </source>
</evidence>
<reference evidence="1" key="1">
    <citation type="submission" date="2018-11" db="EMBL/GenBank/DDBJ databases">
        <authorList>
            <person name="Alioto T."/>
            <person name="Alioto T."/>
        </authorList>
    </citation>
    <scope>NUCLEOTIDE SEQUENCE</scope>
</reference>
<protein>
    <recommendedName>
        <fullName evidence="3">Protein kinase domain-containing protein</fullName>
    </recommendedName>
</protein>
<organism evidence="1 2">
    <name type="scientific">Mytilus galloprovincialis</name>
    <name type="common">Mediterranean mussel</name>
    <dbReference type="NCBI Taxonomy" id="29158"/>
    <lineage>
        <taxon>Eukaryota</taxon>
        <taxon>Metazoa</taxon>
        <taxon>Spiralia</taxon>
        <taxon>Lophotrochozoa</taxon>
        <taxon>Mollusca</taxon>
        <taxon>Bivalvia</taxon>
        <taxon>Autobranchia</taxon>
        <taxon>Pteriomorphia</taxon>
        <taxon>Mytilida</taxon>
        <taxon>Mytiloidea</taxon>
        <taxon>Mytilidae</taxon>
        <taxon>Mytilinae</taxon>
        <taxon>Mytilus</taxon>
    </lineage>
</organism>
<evidence type="ECO:0000313" key="1">
    <source>
        <dbReference type="EMBL" id="VDI53990.1"/>
    </source>
</evidence>
<gene>
    <name evidence="1" type="ORF">MGAL_10B014634</name>
</gene>
<dbReference type="InterPro" id="IPR011009">
    <property type="entry name" value="Kinase-like_dom_sf"/>
</dbReference>
<dbReference type="Gene3D" id="1.10.510.10">
    <property type="entry name" value="Transferase(Phosphotransferase) domain 1"/>
    <property type="match status" value="1"/>
</dbReference>
<proteinExistence type="predicted"/>
<keyword evidence="2" id="KW-1185">Reference proteome</keyword>
<dbReference type="Proteomes" id="UP000596742">
    <property type="component" value="Unassembled WGS sequence"/>
</dbReference>
<dbReference type="EMBL" id="UYJE01007349">
    <property type="protein sequence ID" value="VDI53990.1"/>
    <property type="molecule type" value="Genomic_DNA"/>
</dbReference>
<accession>A0A8B6FV15</accession>
<dbReference type="OrthoDB" id="10020333at2759"/>